<evidence type="ECO:0000256" key="4">
    <source>
        <dbReference type="ARBA" id="ARBA00023242"/>
    </source>
</evidence>
<dbReference type="PROSITE" id="PS51079">
    <property type="entry name" value="MBT"/>
    <property type="match status" value="2"/>
</dbReference>
<feature type="repeat" description="MBT" evidence="5">
    <location>
        <begin position="27"/>
        <end position="125"/>
    </location>
</feature>
<dbReference type="AlphaFoldDB" id="A0A814I3S4"/>
<feature type="compositionally biased region" description="Polar residues" evidence="6">
    <location>
        <begin position="241"/>
        <end position="265"/>
    </location>
</feature>
<feature type="compositionally biased region" description="Polar residues" evidence="6">
    <location>
        <begin position="273"/>
        <end position="282"/>
    </location>
</feature>
<feature type="repeat" description="MBT" evidence="5">
    <location>
        <begin position="133"/>
        <end position="236"/>
    </location>
</feature>
<dbReference type="InterPro" id="IPR004092">
    <property type="entry name" value="Mbt"/>
</dbReference>
<dbReference type="Gene3D" id="1.10.150.50">
    <property type="entry name" value="Transcription Factor, Ets-1"/>
    <property type="match status" value="1"/>
</dbReference>
<evidence type="ECO:0000256" key="1">
    <source>
        <dbReference type="ARBA" id="ARBA00004123"/>
    </source>
</evidence>
<dbReference type="Proteomes" id="UP000663854">
    <property type="component" value="Unassembled WGS sequence"/>
</dbReference>
<protein>
    <recommendedName>
        <fullName evidence="7">SAM domain-containing protein</fullName>
    </recommendedName>
</protein>
<gene>
    <name evidence="8" type="ORF">PYM288_LOCUS15572</name>
</gene>
<feature type="region of interest" description="Disordered" evidence="6">
    <location>
        <begin position="1"/>
        <end position="29"/>
    </location>
</feature>
<feature type="domain" description="SAM" evidence="7">
    <location>
        <begin position="560"/>
        <end position="628"/>
    </location>
</feature>
<proteinExistence type="predicted"/>
<keyword evidence="4" id="KW-0539">Nucleus</keyword>
<keyword evidence="2" id="KW-0678">Repressor</keyword>
<name>A0A814I3S4_9BILA</name>
<dbReference type="Pfam" id="PF12140">
    <property type="entry name" value="SLED"/>
    <property type="match status" value="1"/>
</dbReference>
<dbReference type="GO" id="GO:0042393">
    <property type="term" value="F:histone binding"/>
    <property type="evidence" value="ECO:0007669"/>
    <property type="project" value="TreeGrafter"/>
</dbReference>
<keyword evidence="3" id="KW-0677">Repeat</keyword>
<feature type="compositionally biased region" description="Polar residues" evidence="6">
    <location>
        <begin position="522"/>
        <end position="550"/>
    </location>
</feature>
<dbReference type="PANTHER" id="PTHR12247">
    <property type="entry name" value="POLYCOMB GROUP PROTEIN"/>
    <property type="match status" value="1"/>
</dbReference>
<feature type="region of interest" description="Disordered" evidence="6">
    <location>
        <begin position="522"/>
        <end position="557"/>
    </location>
</feature>
<evidence type="ECO:0000256" key="3">
    <source>
        <dbReference type="ARBA" id="ARBA00022737"/>
    </source>
</evidence>
<dbReference type="InterPro" id="IPR038348">
    <property type="entry name" value="SLED_sf"/>
</dbReference>
<dbReference type="InterPro" id="IPR001660">
    <property type="entry name" value="SAM"/>
</dbReference>
<comment type="subcellular location">
    <subcellularLocation>
        <location evidence="1">Nucleus</location>
    </subcellularLocation>
</comment>
<feature type="compositionally biased region" description="Basic and acidic residues" evidence="6">
    <location>
        <begin position="20"/>
        <end position="29"/>
    </location>
</feature>
<feature type="region of interest" description="Disordered" evidence="6">
    <location>
        <begin position="236"/>
        <end position="313"/>
    </location>
</feature>
<dbReference type="InterPro" id="IPR050548">
    <property type="entry name" value="PcG_chromatin_remod_factors"/>
</dbReference>
<dbReference type="GO" id="GO:0045892">
    <property type="term" value="P:negative regulation of DNA-templated transcription"/>
    <property type="evidence" value="ECO:0007669"/>
    <property type="project" value="TreeGrafter"/>
</dbReference>
<dbReference type="Gene3D" id="2.30.30.140">
    <property type="match status" value="2"/>
</dbReference>
<dbReference type="SUPFAM" id="SSF47769">
    <property type="entry name" value="SAM/Pointed domain"/>
    <property type="match status" value="1"/>
</dbReference>
<evidence type="ECO:0000313" key="8">
    <source>
        <dbReference type="EMBL" id="CAF1020071.1"/>
    </source>
</evidence>
<sequence length="628" mass="71241">MNASPRSSPTKMNTYSTPDDSPREDEHDWDSYLIETNSEAAPANNFKQASIPPVNEFIIGEKLESIDPRNQDSWCIGTIIEKDGPRVRIRLDGTDDRNDFWRLVDSTDIRCYGTTAKYGGQIVPPLGFQLNSTRWSKYFERNVKDGPFAAESCFKPQPSKPEKNLFKKGQKLETVDPRHPHVICPATVNNVMPGDHRIMLSLDGWSSLNNFKIDYSSRDIFPVGWCQLAGIRIAKVGGNPPSRTSNKTLPKISNKQHGNIRQQQSKNKKIIASSLSNDSSTTMDEKNNNLTTKRKTNQTSKIEKENGDSMDLNETNENIKKKQTIVTVYLNYLGDNSGMLLNPQKFRSSMPSTFGPDECHTVLTSIFDACMKCAFQQASFIKRILDQFPIPKDEEKDSYIQMKLENGTIIYVRQLKTEDDFWDVIRILQNGILSGNDLFISTPPLSVNNQSDDSSTSSGSYNLHYYLNIEHNEYVFLEKKKDLSQSYRSINNSKTKRKSTELASYPENKTFISNGKAVRSSSTERTIYDTKPSSNTYSIPRNEQYSNSKPNPHGYESRHIERFTPSEVAAFVRGIDPSFDSLASRFLQEEIDGKALLLLTTDTLMRHMGLKLGPSLKIVHHIEQLKKC</sequence>
<evidence type="ECO:0000256" key="2">
    <source>
        <dbReference type="ARBA" id="ARBA00022491"/>
    </source>
</evidence>
<dbReference type="PANTHER" id="PTHR12247:SF132">
    <property type="entry name" value="POLYCOMB PROTEIN SCM"/>
    <property type="match status" value="1"/>
</dbReference>
<dbReference type="SMART" id="SM00454">
    <property type="entry name" value="SAM"/>
    <property type="match status" value="1"/>
</dbReference>
<evidence type="ECO:0000256" key="5">
    <source>
        <dbReference type="PROSITE-ProRule" id="PRU00459"/>
    </source>
</evidence>
<dbReference type="Pfam" id="PF00536">
    <property type="entry name" value="SAM_1"/>
    <property type="match status" value="1"/>
</dbReference>
<comment type="caution">
    <text evidence="8">The sequence shown here is derived from an EMBL/GenBank/DDBJ whole genome shotgun (WGS) entry which is preliminary data.</text>
</comment>
<evidence type="ECO:0000256" key="6">
    <source>
        <dbReference type="SAM" id="MobiDB-lite"/>
    </source>
</evidence>
<evidence type="ECO:0000313" key="9">
    <source>
        <dbReference type="Proteomes" id="UP000663854"/>
    </source>
</evidence>
<dbReference type="InterPro" id="IPR021987">
    <property type="entry name" value="SLED"/>
</dbReference>
<accession>A0A814I3S4</accession>
<dbReference type="Gene3D" id="3.90.1150.190">
    <property type="entry name" value="SLED domain"/>
    <property type="match status" value="1"/>
</dbReference>
<organism evidence="8 9">
    <name type="scientific">Rotaria sordida</name>
    <dbReference type="NCBI Taxonomy" id="392033"/>
    <lineage>
        <taxon>Eukaryota</taxon>
        <taxon>Metazoa</taxon>
        <taxon>Spiralia</taxon>
        <taxon>Gnathifera</taxon>
        <taxon>Rotifera</taxon>
        <taxon>Eurotatoria</taxon>
        <taxon>Bdelloidea</taxon>
        <taxon>Philodinida</taxon>
        <taxon>Philodinidae</taxon>
        <taxon>Rotaria</taxon>
    </lineage>
</organism>
<dbReference type="SMART" id="SM00561">
    <property type="entry name" value="MBT"/>
    <property type="match status" value="2"/>
</dbReference>
<dbReference type="GO" id="GO:0005634">
    <property type="term" value="C:nucleus"/>
    <property type="evidence" value="ECO:0007669"/>
    <property type="project" value="UniProtKB-SubCell"/>
</dbReference>
<dbReference type="GO" id="GO:0003682">
    <property type="term" value="F:chromatin binding"/>
    <property type="evidence" value="ECO:0007669"/>
    <property type="project" value="TreeGrafter"/>
</dbReference>
<feature type="compositionally biased region" description="Polar residues" evidence="6">
    <location>
        <begin position="1"/>
        <end position="19"/>
    </location>
</feature>
<dbReference type="SUPFAM" id="SSF63748">
    <property type="entry name" value="Tudor/PWWP/MBT"/>
    <property type="match status" value="2"/>
</dbReference>
<dbReference type="InterPro" id="IPR013761">
    <property type="entry name" value="SAM/pointed_sf"/>
</dbReference>
<dbReference type="EMBL" id="CAJNOH010000376">
    <property type="protein sequence ID" value="CAF1020071.1"/>
    <property type="molecule type" value="Genomic_DNA"/>
</dbReference>
<dbReference type="Pfam" id="PF02820">
    <property type="entry name" value="MBT"/>
    <property type="match status" value="2"/>
</dbReference>
<evidence type="ECO:0000259" key="7">
    <source>
        <dbReference type="SMART" id="SM00454"/>
    </source>
</evidence>
<reference evidence="8" key="1">
    <citation type="submission" date="2021-02" db="EMBL/GenBank/DDBJ databases">
        <authorList>
            <person name="Nowell W R."/>
        </authorList>
    </citation>
    <scope>NUCLEOTIDE SEQUENCE</scope>
</reference>